<feature type="compositionally biased region" description="Basic residues" evidence="7">
    <location>
        <begin position="62"/>
        <end position="71"/>
    </location>
</feature>
<dbReference type="PANTHER" id="PTHR45764:SF21">
    <property type="entry name" value="OS03G0770000 PROTEIN"/>
    <property type="match status" value="1"/>
</dbReference>
<feature type="region of interest" description="Disordered" evidence="7">
    <location>
        <begin position="291"/>
        <end position="312"/>
    </location>
</feature>
<evidence type="ECO:0000256" key="1">
    <source>
        <dbReference type="ARBA" id="ARBA00004123"/>
    </source>
</evidence>
<dbReference type="Pfam" id="PF00170">
    <property type="entry name" value="bZIP_1"/>
    <property type="match status" value="1"/>
</dbReference>
<keyword evidence="3" id="KW-0238">DNA-binding</keyword>
<evidence type="ECO:0000313" key="9">
    <source>
        <dbReference type="EMBL" id="CAL5220102.1"/>
    </source>
</evidence>
<dbReference type="Proteomes" id="UP001497392">
    <property type="component" value="Unassembled WGS sequence"/>
</dbReference>
<accession>A0ABP1FPV9</accession>
<dbReference type="InterPro" id="IPR045314">
    <property type="entry name" value="bZIP_plant_GBF1"/>
</dbReference>
<dbReference type="CDD" id="cd14702">
    <property type="entry name" value="bZIP_plant_GBF1"/>
    <property type="match status" value="1"/>
</dbReference>
<feature type="compositionally biased region" description="Acidic residues" evidence="7">
    <location>
        <begin position="77"/>
        <end position="92"/>
    </location>
</feature>
<dbReference type="SMART" id="SM00338">
    <property type="entry name" value="BRLZ"/>
    <property type="match status" value="1"/>
</dbReference>
<keyword evidence="5" id="KW-0539">Nucleus</keyword>
<evidence type="ECO:0000313" key="10">
    <source>
        <dbReference type="Proteomes" id="UP001497392"/>
    </source>
</evidence>
<feature type="compositionally biased region" description="Gly residues" evidence="7">
    <location>
        <begin position="1"/>
        <end position="11"/>
    </location>
</feature>
<keyword evidence="2" id="KW-0805">Transcription regulation</keyword>
<dbReference type="InterPro" id="IPR004827">
    <property type="entry name" value="bZIP"/>
</dbReference>
<feature type="region of interest" description="Disordered" evidence="7">
    <location>
        <begin position="227"/>
        <end position="260"/>
    </location>
</feature>
<keyword evidence="4" id="KW-0804">Transcription</keyword>
<evidence type="ECO:0000259" key="8">
    <source>
        <dbReference type="PROSITE" id="PS50217"/>
    </source>
</evidence>
<name>A0ABP1FPV9_9CHLO</name>
<feature type="compositionally biased region" description="Low complexity" evidence="7">
    <location>
        <begin position="235"/>
        <end position="255"/>
    </location>
</feature>
<feature type="coiled-coil region" evidence="6">
    <location>
        <begin position="144"/>
        <end position="171"/>
    </location>
</feature>
<feature type="region of interest" description="Disordered" evidence="7">
    <location>
        <begin position="427"/>
        <end position="450"/>
    </location>
</feature>
<evidence type="ECO:0000256" key="7">
    <source>
        <dbReference type="SAM" id="MobiDB-lite"/>
    </source>
</evidence>
<feature type="region of interest" description="Disordered" evidence="7">
    <location>
        <begin position="1"/>
        <end position="125"/>
    </location>
</feature>
<dbReference type="PANTHER" id="PTHR45764">
    <property type="entry name" value="BZIP TRANSCRIPTION FACTOR 44"/>
    <property type="match status" value="1"/>
</dbReference>
<organism evidence="9 10">
    <name type="scientific">Coccomyxa viridis</name>
    <dbReference type="NCBI Taxonomy" id="1274662"/>
    <lineage>
        <taxon>Eukaryota</taxon>
        <taxon>Viridiplantae</taxon>
        <taxon>Chlorophyta</taxon>
        <taxon>core chlorophytes</taxon>
        <taxon>Trebouxiophyceae</taxon>
        <taxon>Trebouxiophyceae incertae sedis</taxon>
        <taxon>Coccomyxaceae</taxon>
        <taxon>Coccomyxa</taxon>
    </lineage>
</organism>
<keyword evidence="10" id="KW-1185">Reference proteome</keyword>
<dbReference type="PROSITE" id="PS50217">
    <property type="entry name" value="BZIP"/>
    <property type="match status" value="1"/>
</dbReference>
<dbReference type="EMBL" id="CAXHTA020000003">
    <property type="protein sequence ID" value="CAL5220102.1"/>
    <property type="molecule type" value="Genomic_DNA"/>
</dbReference>
<feature type="region of interest" description="Disordered" evidence="7">
    <location>
        <begin position="470"/>
        <end position="548"/>
    </location>
</feature>
<sequence>MEGEGGNGGLPYGSIPPKGIALRRESSRRLESVSARSNPADDYDDDEGDLGATDSGDPQGRHNLRPRRRSRYSAAAEEGEEYSDAEDYEDDLGSGSMGRDESGRKKVGRPIAYKGDPNSPHLTEDERRRIKRRIANRESARRVRQKRQDVMEDLQVKINALQAQNQRLMAHVGEVEAHKGMLTGQVTTLRSKWTNASNDNMRLQAELGTLRKTLQMQQANLEMLQRGQAGAPGTSMPQQPLQQQHQQQQPGSSSPADMYNNLATMYGLPSAQPNAAAGGGISNPAEAGAARLAGHPLPSSHPASGSQLSAFSNGGGSAFSPIAPMQGGGISAVSAHSMGRQPSDTWNFINAAVRMGSGSLGIGGLGTYGSEQLPESLGLGPTSSALNIAALNPAGSGRLPDLPPLNPAGSGRLPDLYAASRGVDAPPAITSGMSRPLGSPAELPPLSRRGSAQPGLVCAYDGISNFVYPGSPLGRTPEHQQERSSPVIKPEATGGHAEEVPQNGHRTPAPARQAAEEDTDDIHPASALLFLKSSEPQGRHPRTQTAAQ</sequence>
<feature type="domain" description="BZIP" evidence="8">
    <location>
        <begin position="126"/>
        <end position="189"/>
    </location>
</feature>
<comment type="subcellular location">
    <subcellularLocation>
        <location evidence="1">Nucleus</location>
    </subcellularLocation>
</comment>
<evidence type="ECO:0000256" key="2">
    <source>
        <dbReference type="ARBA" id="ARBA00023015"/>
    </source>
</evidence>
<dbReference type="PROSITE" id="PS00036">
    <property type="entry name" value="BZIP_BASIC"/>
    <property type="match status" value="1"/>
</dbReference>
<evidence type="ECO:0000256" key="4">
    <source>
        <dbReference type="ARBA" id="ARBA00023163"/>
    </source>
</evidence>
<gene>
    <name evidence="9" type="primary">g2053</name>
    <name evidence="9" type="ORF">VP750_LOCUS1761</name>
</gene>
<dbReference type="Gene3D" id="1.20.5.170">
    <property type="match status" value="1"/>
</dbReference>
<proteinExistence type="predicted"/>
<dbReference type="InterPro" id="IPR046347">
    <property type="entry name" value="bZIP_sf"/>
</dbReference>
<evidence type="ECO:0000256" key="3">
    <source>
        <dbReference type="ARBA" id="ARBA00023125"/>
    </source>
</evidence>
<comment type="caution">
    <text evidence="9">The sequence shown here is derived from an EMBL/GenBank/DDBJ whole genome shotgun (WGS) entry which is preliminary data.</text>
</comment>
<feature type="compositionally biased region" description="Basic and acidic residues" evidence="7">
    <location>
        <begin position="22"/>
        <end position="31"/>
    </location>
</feature>
<keyword evidence="6" id="KW-0175">Coiled coil</keyword>
<protein>
    <submittedName>
        <fullName evidence="9">G2053 protein</fullName>
    </submittedName>
</protein>
<dbReference type="SUPFAM" id="SSF57959">
    <property type="entry name" value="Leucine zipper domain"/>
    <property type="match status" value="1"/>
</dbReference>
<evidence type="ECO:0000256" key="6">
    <source>
        <dbReference type="SAM" id="Coils"/>
    </source>
</evidence>
<reference evidence="9 10" key="1">
    <citation type="submission" date="2024-06" db="EMBL/GenBank/DDBJ databases">
        <authorList>
            <person name="Kraege A."/>
            <person name="Thomma B."/>
        </authorList>
    </citation>
    <scope>NUCLEOTIDE SEQUENCE [LARGE SCALE GENOMIC DNA]</scope>
</reference>
<evidence type="ECO:0000256" key="5">
    <source>
        <dbReference type="ARBA" id="ARBA00023242"/>
    </source>
</evidence>